<gene>
    <name evidence="2" type="ORF">SIRAN872</name>
</gene>
<organism evidence="2">
    <name type="scientific">Streptomyces iranensis</name>
    <dbReference type="NCBI Taxonomy" id="576784"/>
    <lineage>
        <taxon>Bacteria</taxon>
        <taxon>Bacillati</taxon>
        <taxon>Actinomycetota</taxon>
        <taxon>Actinomycetes</taxon>
        <taxon>Kitasatosporales</taxon>
        <taxon>Streptomycetaceae</taxon>
        <taxon>Streptomyces</taxon>
        <taxon>Streptomyces violaceusniger group</taxon>
    </lineage>
</organism>
<protein>
    <recommendedName>
        <fullName evidence="1">Nucleoside diphosphate kinase-like domain-containing protein</fullName>
    </recommendedName>
</protein>
<feature type="domain" description="Nucleoside diphosphate kinase-like" evidence="1">
    <location>
        <begin position="66"/>
        <end position="204"/>
    </location>
</feature>
<reference evidence="2" key="1">
    <citation type="submission" date="2014-05" db="EMBL/GenBank/DDBJ databases">
        <authorList>
            <person name="Horn Fabian"/>
        </authorList>
    </citation>
    <scope>NUCLEOTIDE SEQUENCE</scope>
</reference>
<sequence>MATMPSTIPVEFGTGRLGDEIPSWLSIQPLKRKLYGIDLYFREAWGELSTAARSADELRGWMNRHAILLCKPDAVVSRQLEAVFDWLARHDIRVVASEITSASRHVIRALWEFQWNIATRDRRDVTELFMARSHMLVLVVRMPSHPVPAAVRMAALKGSADASVRESHQLRSSLSTVNYILNAVHSPDEPADFVRELSVLLDEEQRRRVLHAMLIDAEHSPSAEAERLYQQTDRERSLDYATRRSEWLHAIVATEHGGLIDTDHGLLLTELLASVEAGKRGWHEFPTAMVHAQVPWDAWDTVVLGTTLADANVPGRFRILSGTSVTEWVRG</sequence>
<dbReference type="EMBL" id="LK022848">
    <property type="protein sequence ID" value="CDR02677.1"/>
    <property type="molecule type" value="Genomic_DNA"/>
</dbReference>
<dbReference type="InterPro" id="IPR036850">
    <property type="entry name" value="NDK-like_dom_sf"/>
</dbReference>
<dbReference type="AlphaFoldDB" id="A0A060ZDJ4"/>
<dbReference type="HOGENOM" id="CLU_072590_0_0_11"/>
<accession>A0A060ZDJ4</accession>
<dbReference type="Gene3D" id="3.30.70.141">
    <property type="entry name" value="Nucleoside diphosphate kinase-like domain"/>
    <property type="match status" value="1"/>
</dbReference>
<evidence type="ECO:0000313" key="2">
    <source>
        <dbReference type="EMBL" id="CDR02677.1"/>
    </source>
</evidence>
<dbReference type="Pfam" id="PF00334">
    <property type="entry name" value="NDK"/>
    <property type="match status" value="1"/>
</dbReference>
<evidence type="ECO:0000259" key="1">
    <source>
        <dbReference type="Pfam" id="PF00334"/>
    </source>
</evidence>
<dbReference type="GeneID" id="32468156"/>
<dbReference type="InterPro" id="IPR034907">
    <property type="entry name" value="NDK-like_dom"/>
</dbReference>
<dbReference type="SUPFAM" id="SSF54919">
    <property type="entry name" value="Nucleoside diphosphate kinase, NDK"/>
    <property type="match status" value="1"/>
</dbReference>
<name>A0A060ZDJ4_9ACTN</name>
<proteinExistence type="predicted"/>